<keyword evidence="2" id="KW-1185">Reference proteome</keyword>
<evidence type="ECO:0000313" key="1">
    <source>
        <dbReference type="EMBL" id="MCM2392736.1"/>
    </source>
</evidence>
<name>A0ABT0UWX1_9ACTN</name>
<organism evidence="1 2">
    <name type="scientific">Streptomyces albipurpureus</name>
    <dbReference type="NCBI Taxonomy" id="2897419"/>
    <lineage>
        <taxon>Bacteria</taxon>
        <taxon>Bacillati</taxon>
        <taxon>Actinomycetota</taxon>
        <taxon>Actinomycetes</taxon>
        <taxon>Kitasatosporales</taxon>
        <taxon>Streptomycetaceae</taxon>
        <taxon>Streptomyces</taxon>
    </lineage>
</organism>
<reference evidence="1" key="1">
    <citation type="submission" date="2022-06" db="EMBL/GenBank/DDBJ databases">
        <title>Genome public.</title>
        <authorList>
            <person name="Sun Q."/>
        </authorList>
    </citation>
    <scope>NUCLEOTIDE SEQUENCE</scope>
    <source>
        <strain evidence="1">CWNU-1</strain>
    </source>
</reference>
<evidence type="ECO:0000313" key="2">
    <source>
        <dbReference type="Proteomes" id="UP001431429"/>
    </source>
</evidence>
<gene>
    <name evidence="1" type="ORF">NBG84_31375</name>
</gene>
<accession>A0ABT0UWX1</accession>
<dbReference type="RefSeq" id="WP_250923062.1">
    <property type="nucleotide sequence ID" value="NZ_JAMQAW010000044.1"/>
</dbReference>
<dbReference type="Proteomes" id="UP001431429">
    <property type="component" value="Unassembled WGS sequence"/>
</dbReference>
<dbReference type="EMBL" id="JAMQAW010000044">
    <property type="protein sequence ID" value="MCM2392736.1"/>
    <property type="molecule type" value="Genomic_DNA"/>
</dbReference>
<proteinExistence type="predicted"/>
<protein>
    <submittedName>
        <fullName evidence="1">Uncharacterized protein</fullName>
    </submittedName>
</protein>
<comment type="caution">
    <text evidence="1">The sequence shown here is derived from an EMBL/GenBank/DDBJ whole genome shotgun (WGS) entry which is preliminary data.</text>
</comment>
<sequence>MHGWNNPLPPVAQSLKPGCHFTEPSADGVIERYKLRGTVFKGRRPTGDEDTWVVIEPVAQAVVVLENLTRPAVLPARLPP</sequence>